<feature type="region of interest" description="Disordered" evidence="1">
    <location>
        <begin position="132"/>
        <end position="153"/>
    </location>
</feature>
<feature type="compositionally biased region" description="Polar residues" evidence="1">
    <location>
        <begin position="140"/>
        <end position="153"/>
    </location>
</feature>
<dbReference type="GeneID" id="91991500"/>
<evidence type="ECO:0000313" key="3">
    <source>
        <dbReference type="Proteomes" id="UP000054399"/>
    </source>
</evidence>
<evidence type="ECO:0000256" key="1">
    <source>
        <dbReference type="SAM" id="MobiDB-lite"/>
    </source>
</evidence>
<organism evidence="2 3">
    <name type="scientific">Cryptococcus tetragattii IND107</name>
    <dbReference type="NCBI Taxonomy" id="1296105"/>
    <lineage>
        <taxon>Eukaryota</taxon>
        <taxon>Fungi</taxon>
        <taxon>Dikarya</taxon>
        <taxon>Basidiomycota</taxon>
        <taxon>Agaricomycotina</taxon>
        <taxon>Tremellomycetes</taxon>
        <taxon>Tremellales</taxon>
        <taxon>Cryptococcaceae</taxon>
        <taxon>Cryptococcus</taxon>
        <taxon>Cryptococcus gattii species complex</taxon>
    </lineage>
</organism>
<dbReference type="EMBL" id="ATAM02000008">
    <property type="protein sequence ID" value="KAL0245512.1"/>
    <property type="molecule type" value="Genomic_DNA"/>
</dbReference>
<name>A0ABR3BN64_9TREE</name>
<reference evidence="2 3" key="2">
    <citation type="submission" date="2024-01" db="EMBL/GenBank/DDBJ databases">
        <title>Comparative genomics of Cryptococcus and Kwoniella reveals pathogenesis evolution and contrasting modes of karyotype evolution via chromosome fusion or intercentromeric recombination.</title>
        <authorList>
            <person name="Coelho M.A."/>
            <person name="David-Palma M."/>
            <person name="Shea T."/>
            <person name="Bowers K."/>
            <person name="Mcginley-Smith S."/>
            <person name="Mohammad A.W."/>
            <person name="Gnirke A."/>
            <person name="Yurkov A.M."/>
            <person name="Nowrousian M."/>
            <person name="Sun S."/>
            <person name="Cuomo C.A."/>
            <person name="Heitman J."/>
        </authorList>
    </citation>
    <scope>NUCLEOTIDE SEQUENCE [LARGE SCALE GENOMIC DNA]</scope>
    <source>
        <strain evidence="2 3">IND107</strain>
    </source>
</reference>
<sequence length="153" mass="17247">MTLDFDERNTPKALPHVFDLEPLAKHFEENPLPSGACKLIDLQGDDFLDTEDDSNIVAAALWILAVKYDNLPSEERPSDREASRKWLTKHRGDVIKRLTAKIEPPFHALNLDLIYKDVAGMLDELLAKTLPKGKREPDTKPQSTVCKALKNTT</sequence>
<protein>
    <submittedName>
        <fullName evidence="2">Uncharacterized protein</fullName>
    </submittedName>
</protein>
<dbReference type="Proteomes" id="UP000054399">
    <property type="component" value="Unassembled WGS sequence"/>
</dbReference>
<evidence type="ECO:0000313" key="2">
    <source>
        <dbReference type="EMBL" id="KAL0245512.1"/>
    </source>
</evidence>
<reference evidence="3" key="1">
    <citation type="submission" date="2015-01" db="EMBL/GenBank/DDBJ databases">
        <title>The Genome Sequence of Cryptococcus gattii MMRL2647.</title>
        <authorList>
            <consortium name="The Broad Institute Genomics Platform"/>
            <person name="Cuomo C."/>
            <person name="Litvintseva A."/>
            <person name="Chen Y."/>
            <person name="Heitman J."/>
            <person name="Sun S."/>
            <person name="Springer D."/>
            <person name="Dromer F."/>
            <person name="Young S."/>
            <person name="Zeng Q."/>
            <person name="Gargeya S."/>
            <person name="Abouelleil A."/>
            <person name="Alvarado L."/>
            <person name="Chapman S.B."/>
            <person name="Gainer-Dewar J."/>
            <person name="Goldberg J."/>
            <person name="Griggs A."/>
            <person name="Gujja S."/>
            <person name="Hansen M."/>
            <person name="Howarth C."/>
            <person name="Imamovic A."/>
            <person name="Larimer J."/>
            <person name="Murphy C."/>
            <person name="Naylor J."/>
            <person name="Pearson M."/>
            <person name="Priest M."/>
            <person name="Roberts A."/>
            <person name="Saif S."/>
            <person name="Shea T."/>
            <person name="Sykes S."/>
            <person name="Wortman J."/>
            <person name="Nusbaum C."/>
            <person name="Birren B."/>
        </authorList>
    </citation>
    <scope>NUCLEOTIDE SEQUENCE [LARGE SCALE GENOMIC DNA]</scope>
    <source>
        <strain evidence="3">IND107</strain>
    </source>
</reference>
<keyword evidence="3" id="KW-1185">Reference proteome</keyword>
<comment type="caution">
    <text evidence="2">The sequence shown here is derived from an EMBL/GenBank/DDBJ whole genome shotgun (WGS) entry which is preliminary data.</text>
</comment>
<gene>
    <name evidence="2" type="ORF">I308_104644</name>
</gene>
<proteinExistence type="predicted"/>
<accession>A0ABR3BN64</accession>
<dbReference type="RefSeq" id="XP_066612596.1">
    <property type="nucleotide sequence ID" value="XM_066759109.1"/>
</dbReference>